<dbReference type="RefSeq" id="WP_009545956.1">
    <property type="nucleotide sequence ID" value="NC_010546.1"/>
</dbReference>
<dbReference type="AlphaFoldDB" id="B1WR07"/>
<dbReference type="HOGENOM" id="CLU_048995_5_0_3"/>
<gene>
    <name evidence="2" type="ordered locus">cce_0714</name>
</gene>
<organism evidence="2 3">
    <name type="scientific">Crocosphaera subtropica (strain ATCC 51142 / BH68)</name>
    <name type="common">Cyanothece sp. (strain ATCC 51142)</name>
    <dbReference type="NCBI Taxonomy" id="43989"/>
    <lineage>
        <taxon>Bacteria</taxon>
        <taxon>Bacillati</taxon>
        <taxon>Cyanobacteriota</taxon>
        <taxon>Cyanophyceae</taxon>
        <taxon>Oscillatoriophycideae</taxon>
        <taxon>Chroococcales</taxon>
        <taxon>Aphanothecaceae</taxon>
        <taxon>Crocosphaera</taxon>
        <taxon>Crocosphaera subtropica</taxon>
    </lineage>
</organism>
<dbReference type="InterPro" id="IPR002545">
    <property type="entry name" value="CheW-lke_dom"/>
</dbReference>
<reference evidence="2 3" key="1">
    <citation type="journal article" date="2008" name="Proc. Natl. Acad. Sci. U.S.A.">
        <title>The genome of Cyanothece 51142, a unicellular diazotrophic cyanobacterium important in the marine nitrogen cycle.</title>
        <authorList>
            <person name="Welsh E.A."/>
            <person name="Liberton M."/>
            <person name="Stoeckel J."/>
            <person name="Loh T."/>
            <person name="Elvitigala T."/>
            <person name="Wang C."/>
            <person name="Wollam A."/>
            <person name="Fulton R.S."/>
            <person name="Clifton S.W."/>
            <person name="Jacobs J.M."/>
            <person name="Aurora R."/>
            <person name="Ghosh B.K."/>
            <person name="Sherman L.A."/>
            <person name="Smith R.D."/>
            <person name="Wilson R.K."/>
            <person name="Pakrasi H.B."/>
        </authorList>
    </citation>
    <scope>NUCLEOTIDE SEQUENCE [LARGE SCALE GENOMIC DNA]</scope>
    <source>
        <strain evidence="3">ATCC 51142 / BH68</strain>
    </source>
</reference>
<evidence type="ECO:0000259" key="1">
    <source>
        <dbReference type="PROSITE" id="PS50851"/>
    </source>
</evidence>
<dbReference type="Pfam" id="PF01584">
    <property type="entry name" value="CheW"/>
    <property type="match status" value="1"/>
</dbReference>
<evidence type="ECO:0000313" key="2">
    <source>
        <dbReference type="EMBL" id="ACB50065.1"/>
    </source>
</evidence>
<dbReference type="EMBL" id="CP000806">
    <property type="protein sequence ID" value="ACB50065.1"/>
    <property type="molecule type" value="Genomic_DNA"/>
</dbReference>
<protein>
    <recommendedName>
        <fullName evidence="1">CheW-like domain-containing protein</fullName>
    </recommendedName>
</protein>
<dbReference type="SMART" id="SM00260">
    <property type="entry name" value="CheW"/>
    <property type="match status" value="1"/>
</dbReference>
<dbReference type="STRING" id="43989.cce_0714"/>
<evidence type="ECO:0000313" key="3">
    <source>
        <dbReference type="Proteomes" id="UP000001203"/>
    </source>
</evidence>
<accession>B1WR07</accession>
<dbReference type="GO" id="GO:0006935">
    <property type="term" value="P:chemotaxis"/>
    <property type="evidence" value="ECO:0007669"/>
    <property type="project" value="InterPro"/>
</dbReference>
<dbReference type="Proteomes" id="UP000001203">
    <property type="component" value="Chromosome circular"/>
</dbReference>
<dbReference type="Gene3D" id="2.30.30.40">
    <property type="entry name" value="SH3 Domains"/>
    <property type="match status" value="1"/>
</dbReference>
<dbReference type="SUPFAM" id="SSF50341">
    <property type="entry name" value="CheW-like"/>
    <property type="match status" value="1"/>
</dbReference>
<keyword evidence="3" id="KW-1185">Reference proteome</keyword>
<dbReference type="PROSITE" id="PS50851">
    <property type="entry name" value="CHEW"/>
    <property type="match status" value="1"/>
</dbReference>
<name>B1WR07_CROS5</name>
<sequence length="174" mass="19389">MSSTNLSTKLETLLPHLFNPQTIPGEPYLRFQLTSEISGVISMDKVQETIVIPSSQITPIPNMKGSFIGLMNGHHSIFSVFDFAQLLNLSASYSSSQLLHLIIVRLPFKNNSNESLLGLSVQQILGLTRLSQDSLEPLTKNVPQELLPVISGYFLNHEKQIFSFDLEKIITACF</sequence>
<dbReference type="OrthoDB" id="456080at2"/>
<dbReference type="Gene3D" id="2.40.50.180">
    <property type="entry name" value="CheA-289, Domain 4"/>
    <property type="match status" value="1"/>
</dbReference>
<feature type="domain" description="CheW-like" evidence="1">
    <location>
        <begin position="25"/>
        <end position="174"/>
    </location>
</feature>
<dbReference type="InterPro" id="IPR036061">
    <property type="entry name" value="CheW-like_dom_sf"/>
</dbReference>
<dbReference type="KEGG" id="cyt:cce_0714"/>
<dbReference type="GO" id="GO:0007165">
    <property type="term" value="P:signal transduction"/>
    <property type="evidence" value="ECO:0007669"/>
    <property type="project" value="InterPro"/>
</dbReference>
<proteinExistence type="predicted"/>
<dbReference type="eggNOG" id="COG0835">
    <property type="taxonomic scope" value="Bacteria"/>
</dbReference>